<evidence type="ECO:0000313" key="2">
    <source>
        <dbReference type="EMBL" id="MEI5909704.1"/>
    </source>
</evidence>
<evidence type="ECO:0000256" key="1">
    <source>
        <dbReference type="SAM" id="Phobius"/>
    </source>
</evidence>
<organism evidence="2 3">
    <name type="scientific">Bacillus spongiae</name>
    <dbReference type="NCBI Taxonomy" id="2683610"/>
    <lineage>
        <taxon>Bacteria</taxon>
        <taxon>Bacillati</taxon>
        <taxon>Bacillota</taxon>
        <taxon>Bacilli</taxon>
        <taxon>Bacillales</taxon>
        <taxon>Bacillaceae</taxon>
        <taxon>Bacillus</taxon>
    </lineage>
</organism>
<accession>A0ABU8HKV9</accession>
<keyword evidence="1" id="KW-0472">Membrane</keyword>
<dbReference type="RefSeq" id="WP_336589148.1">
    <property type="nucleotide sequence ID" value="NZ_JBBAXC010000037.1"/>
</dbReference>
<proteinExistence type="predicted"/>
<name>A0ABU8HKV9_9BACI</name>
<dbReference type="EMBL" id="JBBAXC010000037">
    <property type="protein sequence ID" value="MEI5909704.1"/>
    <property type="molecule type" value="Genomic_DNA"/>
</dbReference>
<evidence type="ECO:0000313" key="3">
    <source>
        <dbReference type="Proteomes" id="UP001312865"/>
    </source>
</evidence>
<keyword evidence="1" id="KW-0812">Transmembrane</keyword>
<comment type="caution">
    <text evidence="2">The sequence shown here is derived from an EMBL/GenBank/DDBJ whole genome shotgun (WGS) entry which is preliminary data.</text>
</comment>
<protein>
    <submittedName>
        <fullName evidence="2">Uncharacterized protein</fullName>
    </submittedName>
</protein>
<dbReference type="Proteomes" id="UP001312865">
    <property type="component" value="Unassembled WGS sequence"/>
</dbReference>
<reference evidence="2 3" key="1">
    <citation type="journal article" date="2018" name="J. Microbiol.">
        <title>Bacillus spongiae sp. nov., isolated from sponge of Jeju Island.</title>
        <authorList>
            <person name="Lee G.E."/>
            <person name="Im W.T."/>
            <person name="Park J.S."/>
        </authorList>
    </citation>
    <scope>NUCLEOTIDE SEQUENCE [LARGE SCALE GENOMIC DNA]</scope>
    <source>
        <strain evidence="2 3">135PIL107-10</strain>
    </source>
</reference>
<keyword evidence="1" id="KW-1133">Transmembrane helix</keyword>
<feature type="transmembrane region" description="Helical" evidence="1">
    <location>
        <begin position="30"/>
        <end position="49"/>
    </location>
</feature>
<sequence length="59" mass="6758">MKGSILLYLVITSVTLFLLSIYIFNEIHWYLLNLFLVIGFGLNLIISLVKEQNSPAKDD</sequence>
<feature type="transmembrane region" description="Helical" evidence="1">
    <location>
        <begin position="5"/>
        <end position="24"/>
    </location>
</feature>
<gene>
    <name evidence="2" type="ORF">WAK64_22190</name>
</gene>
<keyword evidence="3" id="KW-1185">Reference proteome</keyword>